<evidence type="ECO:0000313" key="3">
    <source>
        <dbReference type="Proteomes" id="UP001352852"/>
    </source>
</evidence>
<evidence type="ECO:0000313" key="2">
    <source>
        <dbReference type="EMBL" id="MED6282444.1"/>
    </source>
</evidence>
<gene>
    <name evidence="2" type="ORF">CHARACLAT_032226</name>
</gene>
<name>A0ABU7E9I8_9TELE</name>
<proteinExistence type="predicted"/>
<protein>
    <submittedName>
        <fullName evidence="2">Uncharacterized protein</fullName>
    </submittedName>
</protein>
<keyword evidence="3" id="KW-1185">Reference proteome</keyword>
<sequence>MNLAGMSSDCGRTPEYPVRTHACMGRTCKLHAERPPAGNRTQDLLAARQQFSSVSCCLHGSLQLTISASSLTHQILYILHYIYEASLWFSSSPEPHSSDPLSNKSTFPHI</sequence>
<reference evidence="2 3" key="1">
    <citation type="submission" date="2021-06" db="EMBL/GenBank/DDBJ databases">
        <authorList>
            <person name="Palmer J.M."/>
        </authorList>
    </citation>
    <scope>NUCLEOTIDE SEQUENCE [LARGE SCALE GENOMIC DNA]</scope>
    <source>
        <strain evidence="2 3">CL_MEX2019</strain>
        <tissue evidence="2">Muscle</tissue>
    </source>
</reference>
<comment type="caution">
    <text evidence="2">The sequence shown here is derived from an EMBL/GenBank/DDBJ whole genome shotgun (WGS) entry which is preliminary data.</text>
</comment>
<accession>A0ABU7E9I8</accession>
<feature type="region of interest" description="Disordered" evidence="1">
    <location>
        <begin position="91"/>
        <end position="110"/>
    </location>
</feature>
<dbReference type="Proteomes" id="UP001352852">
    <property type="component" value="Unassembled WGS sequence"/>
</dbReference>
<organism evidence="2 3">
    <name type="scientific">Characodon lateralis</name>
    <dbReference type="NCBI Taxonomy" id="208331"/>
    <lineage>
        <taxon>Eukaryota</taxon>
        <taxon>Metazoa</taxon>
        <taxon>Chordata</taxon>
        <taxon>Craniata</taxon>
        <taxon>Vertebrata</taxon>
        <taxon>Euteleostomi</taxon>
        <taxon>Actinopterygii</taxon>
        <taxon>Neopterygii</taxon>
        <taxon>Teleostei</taxon>
        <taxon>Neoteleostei</taxon>
        <taxon>Acanthomorphata</taxon>
        <taxon>Ovalentaria</taxon>
        <taxon>Atherinomorphae</taxon>
        <taxon>Cyprinodontiformes</taxon>
        <taxon>Goodeidae</taxon>
        <taxon>Characodon</taxon>
    </lineage>
</organism>
<evidence type="ECO:0000256" key="1">
    <source>
        <dbReference type="SAM" id="MobiDB-lite"/>
    </source>
</evidence>
<dbReference type="EMBL" id="JAHUTJ010046617">
    <property type="protein sequence ID" value="MED6282444.1"/>
    <property type="molecule type" value="Genomic_DNA"/>
</dbReference>